<feature type="signal peptide" evidence="2">
    <location>
        <begin position="1"/>
        <end position="20"/>
    </location>
</feature>
<sequence length="321" mass="38280">CVVILCVVCAFKMLLTPAEKQRRYREGRKNNPEKEAETKKKDRERYHANKRLVRDLTTREHRAKKKWRSANARRRDKVRALNVIMHTPESTPPRSNSPANTDEVHLISRAYRRSSTPQRSTSRENIPNSTTSAAVRGRKQVKRNRSELFRDNIKLKEQLKAVNKRYEKYKKRCNREKQKRFQNEDGSQANQQKYEILSNAIKKRYKNVKNRQEKYAIQKIFEEKTVKSSRQKIRIIKECLAVDQGHIRKKQPVFKEKVISFKIKEFFDRDDISRAIAGKKETVSLKKNKMQKRYLLDNMKNLYVSFKRENPALRCSYKTFT</sequence>
<evidence type="ECO:0000256" key="1">
    <source>
        <dbReference type="SAM" id="MobiDB-lite"/>
    </source>
</evidence>
<feature type="region of interest" description="Disordered" evidence="1">
    <location>
        <begin position="109"/>
        <end position="142"/>
    </location>
</feature>
<evidence type="ECO:0000313" key="4">
    <source>
        <dbReference type="Proteomes" id="UP001431783"/>
    </source>
</evidence>
<dbReference type="Proteomes" id="UP001431783">
    <property type="component" value="Unassembled WGS sequence"/>
</dbReference>
<evidence type="ECO:0000256" key="2">
    <source>
        <dbReference type="SAM" id="SignalP"/>
    </source>
</evidence>
<accession>A0AAW1VGP5</accession>
<feature type="non-terminal residue" evidence="3">
    <location>
        <position position="1"/>
    </location>
</feature>
<keyword evidence="2" id="KW-0732">Signal</keyword>
<gene>
    <name evidence="3" type="ORF">WA026_021970</name>
</gene>
<reference evidence="3 4" key="1">
    <citation type="submission" date="2023-03" db="EMBL/GenBank/DDBJ databases">
        <title>Genome insight into feeding habits of ladybird beetles.</title>
        <authorList>
            <person name="Li H.-S."/>
            <person name="Huang Y.-H."/>
            <person name="Pang H."/>
        </authorList>
    </citation>
    <scope>NUCLEOTIDE SEQUENCE [LARGE SCALE GENOMIC DNA]</scope>
    <source>
        <strain evidence="3">SYSU_2023b</strain>
        <tissue evidence="3">Whole body</tissue>
    </source>
</reference>
<feature type="compositionally biased region" description="Basic and acidic residues" evidence="1">
    <location>
        <begin position="27"/>
        <end position="47"/>
    </location>
</feature>
<dbReference type="EMBL" id="JARQZJ010000138">
    <property type="protein sequence ID" value="KAK9892779.1"/>
    <property type="molecule type" value="Genomic_DNA"/>
</dbReference>
<feature type="chain" id="PRO_5043441533" evidence="2">
    <location>
        <begin position="21"/>
        <end position="321"/>
    </location>
</feature>
<feature type="compositionally biased region" description="Polar residues" evidence="1">
    <location>
        <begin position="124"/>
        <end position="133"/>
    </location>
</feature>
<keyword evidence="4" id="KW-1185">Reference proteome</keyword>
<proteinExistence type="predicted"/>
<feature type="region of interest" description="Disordered" evidence="1">
    <location>
        <begin position="20"/>
        <end position="47"/>
    </location>
</feature>
<name>A0AAW1VGP5_9CUCU</name>
<protein>
    <submittedName>
        <fullName evidence="3">Uncharacterized protein</fullName>
    </submittedName>
</protein>
<evidence type="ECO:0000313" key="3">
    <source>
        <dbReference type="EMBL" id="KAK9892779.1"/>
    </source>
</evidence>
<comment type="caution">
    <text evidence="3">The sequence shown here is derived from an EMBL/GenBank/DDBJ whole genome shotgun (WGS) entry which is preliminary data.</text>
</comment>
<organism evidence="3 4">
    <name type="scientific">Henosepilachna vigintioctopunctata</name>
    <dbReference type="NCBI Taxonomy" id="420089"/>
    <lineage>
        <taxon>Eukaryota</taxon>
        <taxon>Metazoa</taxon>
        <taxon>Ecdysozoa</taxon>
        <taxon>Arthropoda</taxon>
        <taxon>Hexapoda</taxon>
        <taxon>Insecta</taxon>
        <taxon>Pterygota</taxon>
        <taxon>Neoptera</taxon>
        <taxon>Endopterygota</taxon>
        <taxon>Coleoptera</taxon>
        <taxon>Polyphaga</taxon>
        <taxon>Cucujiformia</taxon>
        <taxon>Coccinelloidea</taxon>
        <taxon>Coccinellidae</taxon>
        <taxon>Epilachninae</taxon>
        <taxon>Epilachnini</taxon>
        <taxon>Henosepilachna</taxon>
    </lineage>
</organism>
<dbReference type="AlphaFoldDB" id="A0AAW1VGP5"/>